<reference evidence="1" key="1">
    <citation type="journal article" date="2014" name="Front. Microbiol.">
        <title>High frequency of phylogenetically diverse reductive dehalogenase-homologous genes in deep subseafloor sedimentary metagenomes.</title>
        <authorList>
            <person name="Kawai M."/>
            <person name="Futagami T."/>
            <person name="Toyoda A."/>
            <person name="Takaki Y."/>
            <person name="Nishi S."/>
            <person name="Hori S."/>
            <person name="Arai W."/>
            <person name="Tsubouchi T."/>
            <person name="Morono Y."/>
            <person name="Uchiyama I."/>
            <person name="Ito T."/>
            <person name="Fujiyama A."/>
            <person name="Inagaki F."/>
            <person name="Takami H."/>
        </authorList>
    </citation>
    <scope>NUCLEOTIDE SEQUENCE</scope>
    <source>
        <strain evidence="1">Expedition CK06-06</strain>
    </source>
</reference>
<gene>
    <name evidence="1" type="ORF">S01H4_20904</name>
</gene>
<name>X1AES4_9ZZZZ</name>
<organism evidence="1">
    <name type="scientific">marine sediment metagenome</name>
    <dbReference type="NCBI Taxonomy" id="412755"/>
    <lineage>
        <taxon>unclassified sequences</taxon>
        <taxon>metagenomes</taxon>
        <taxon>ecological metagenomes</taxon>
    </lineage>
</organism>
<dbReference type="AlphaFoldDB" id="X1AES4"/>
<dbReference type="EMBL" id="BART01009432">
    <property type="protein sequence ID" value="GAG68317.1"/>
    <property type="molecule type" value="Genomic_DNA"/>
</dbReference>
<accession>X1AES4</accession>
<sequence length="110" mass="12602">MNGKRYVEKMKEKRLLFATGTLVLMMLLCSIPSVYAYSINLKNQNDYSLNSGILEQLAFDNVKLETDWYYKPSNYAELVGWYQNLESLYPGYLEVFKANELYGTGTVTGG</sequence>
<comment type="caution">
    <text evidence="1">The sequence shown here is derived from an EMBL/GenBank/DDBJ whole genome shotgun (WGS) entry which is preliminary data.</text>
</comment>
<proteinExistence type="predicted"/>
<evidence type="ECO:0000313" key="1">
    <source>
        <dbReference type="EMBL" id="GAG68317.1"/>
    </source>
</evidence>
<protein>
    <submittedName>
        <fullName evidence="1">Uncharacterized protein</fullName>
    </submittedName>
</protein>